<comment type="caution">
    <text evidence="1">The sequence shown here is derived from an EMBL/GenBank/DDBJ whole genome shotgun (WGS) entry which is preliminary data.</text>
</comment>
<proteinExistence type="predicted"/>
<evidence type="ECO:0000313" key="1">
    <source>
        <dbReference type="EMBL" id="OWR51808.1"/>
    </source>
</evidence>
<dbReference type="InParanoid" id="A0A212FDN1"/>
<keyword evidence="2" id="KW-1185">Reference proteome</keyword>
<accession>A0A212FDN1</accession>
<protein>
    <submittedName>
        <fullName evidence="1">Uncharacterized protein</fullName>
    </submittedName>
</protein>
<dbReference type="KEGG" id="dpl:KGM_203066"/>
<dbReference type="EMBL" id="AGBW02009041">
    <property type="protein sequence ID" value="OWR51808.1"/>
    <property type="molecule type" value="Genomic_DNA"/>
</dbReference>
<organism evidence="1 2">
    <name type="scientific">Danaus plexippus plexippus</name>
    <dbReference type="NCBI Taxonomy" id="278856"/>
    <lineage>
        <taxon>Eukaryota</taxon>
        <taxon>Metazoa</taxon>
        <taxon>Ecdysozoa</taxon>
        <taxon>Arthropoda</taxon>
        <taxon>Hexapoda</taxon>
        <taxon>Insecta</taxon>
        <taxon>Pterygota</taxon>
        <taxon>Neoptera</taxon>
        <taxon>Endopterygota</taxon>
        <taxon>Lepidoptera</taxon>
        <taxon>Glossata</taxon>
        <taxon>Ditrysia</taxon>
        <taxon>Papilionoidea</taxon>
        <taxon>Nymphalidae</taxon>
        <taxon>Danainae</taxon>
        <taxon>Danaini</taxon>
        <taxon>Danaina</taxon>
        <taxon>Danaus</taxon>
        <taxon>Danaus</taxon>
    </lineage>
</organism>
<name>A0A212FDN1_DANPL</name>
<dbReference type="AlphaFoldDB" id="A0A212FDN1"/>
<dbReference type="Proteomes" id="UP000007151">
    <property type="component" value="Unassembled WGS sequence"/>
</dbReference>
<reference evidence="1 2" key="1">
    <citation type="journal article" date="2011" name="Cell">
        <title>The monarch butterfly genome yields insights into long-distance migration.</title>
        <authorList>
            <person name="Zhan S."/>
            <person name="Merlin C."/>
            <person name="Boore J.L."/>
            <person name="Reppert S.M."/>
        </authorList>
    </citation>
    <scope>NUCLEOTIDE SEQUENCE [LARGE SCALE GENOMIC DNA]</scope>
    <source>
        <strain evidence="1">F-2</strain>
    </source>
</reference>
<sequence>MTSKIVNENEIKYYDFINDDKHFTNNPEINANSIDPIRDDLNNYMNIETNDKAEIVGSAEDVNDCLCEQTEYESSEPENLVESNKNDNLTYVYITGMDDSLVELKRNIQKYGKGHELIVNFYLYKNQKWYDLGYLYTDAYILRYFIPNYEKKCCVVNSKNNWCFDNLSKKHYLKDFNIETESLKFDKEVENFQPMVAESKNVCKLIEYVPTEVDGHYELNIPKEQQYTDENILDNYHQNNLRKQNTNLNNNISPQISLLETEDLGPSQTVINNNIDYPEEENDANTVEVETGHKVCCKQDVNMLGEAIKNKYDMTSNDITYDDSNKESRIDRNSSMDTRKSNELTNDNEIFYEINENNLNYLPTNTIPDKESDCNYLTHPCSSEYSAKASNNDIARTENNYELLKGLDSYDENNAARTELGYHLQYDDGRGTKGCDKCSKTNKAFRYNLDIPNMVSTPRYVGGIKTIVNPLSMVKPSKLMFFPYQTHLIPNLQAKTNDMVSINDVPGSKIVYRNYNDNESILTRPQASVEQKIENVFKEYVPNYDLQSQIQSPPIPYEEATLTDNNIIDDVQQPIKQETYLNMPDIVNYDKRNYETLPNFNVNQNQIPWHTKYIPNETNTWRILPNIQKDLVPDSLNGPIEVNKDELLPNLQARLLIPKRLRPCTNNDDIRDNSKINFLVPQNEKEILYDNKIMVPNTDDTDKSEQEQLSLKDNIRKGLPGTKYYIQDPCTCKNLKSLVGNENGFLPDSYYTPATNNIISKQSVKNAYENILVPETNPVTSQDIQNKFNTLPQYKQNYKIPSRIQFTPLSYRTYPLKIVSSKPLTSNIFYNNPYLGSNIKNVNQLQK</sequence>
<gene>
    <name evidence="1" type="ORF">KGM_203066</name>
</gene>
<evidence type="ECO:0000313" key="2">
    <source>
        <dbReference type="Proteomes" id="UP000007151"/>
    </source>
</evidence>